<proteinExistence type="predicted"/>
<dbReference type="AlphaFoldDB" id="A0A1G2F8H0"/>
<evidence type="ECO:0000256" key="1">
    <source>
        <dbReference type="SAM" id="Phobius"/>
    </source>
</evidence>
<name>A0A1G2F8H0_9BACT</name>
<evidence type="ECO:0000313" key="2">
    <source>
        <dbReference type="EMBL" id="OGZ34364.1"/>
    </source>
</evidence>
<dbReference type="Proteomes" id="UP000177725">
    <property type="component" value="Unassembled WGS sequence"/>
</dbReference>
<keyword evidence="1" id="KW-0812">Transmembrane</keyword>
<feature type="transmembrane region" description="Helical" evidence="1">
    <location>
        <begin position="36"/>
        <end position="60"/>
    </location>
</feature>
<protein>
    <submittedName>
        <fullName evidence="2">Uncharacterized protein</fullName>
    </submittedName>
</protein>
<comment type="caution">
    <text evidence="2">The sequence shown here is derived from an EMBL/GenBank/DDBJ whole genome shotgun (WGS) entry which is preliminary data.</text>
</comment>
<sequence length="260" mass="29439">MTEESNKNSLQNSILEKIKSGQAKIRPKWHFVLKTLLLAAGVLFGTLALLYLASFVLFVLRQTGSWFLPSFGWRGIMVFLISMPWLLVILGVVFIILLELLVRHYSFAYRNPLLYSLLGIIVFVIIASVFVAKTSFHEGLLLKARMGNLPIAGPLYREFEIPRGRQANVGLITEMTDEGFILETPRGEKLTIIVDAMTGFPSGIDFQTNDRVVILGQRSDHTIKAEGIQRIEDMMNKMMRGRQIRPRGWNMPMMQPPSGQ</sequence>
<evidence type="ECO:0000313" key="3">
    <source>
        <dbReference type="Proteomes" id="UP000177725"/>
    </source>
</evidence>
<dbReference type="EMBL" id="MHMV01000026">
    <property type="protein sequence ID" value="OGZ34364.1"/>
    <property type="molecule type" value="Genomic_DNA"/>
</dbReference>
<keyword evidence="1" id="KW-0472">Membrane</keyword>
<organism evidence="2 3">
    <name type="scientific">Candidatus Portnoybacteria bacterium RBG_13_41_18</name>
    <dbReference type="NCBI Taxonomy" id="1801991"/>
    <lineage>
        <taxon>Bacteria</taxon>
        <taxon>Candidatus Portnoyibacteriota</taxon>
    </lineage>
</organism>
<keyword evidence="1" id="KW-1133">Transmembrane helix</keyword>
<feature type="transmembrane region" description="Helical" evidence="1">
    <location>
        <begin position="113"/>
        <end position="132"/>
    </location>
</feature>
<accession>A0A1G2F8H0</accession>
<reference evidence="2 3" key="1">
    <citation type="journal article" date="2016" name="Nat. Commun.">
        <title>Thousands of microbial genomes shed light on interconnected biogeochemical processes in an aquifer system.</title>
        <authorList>
            <person name="Anantharaman K."/>
            <person name="Brown C.T."/>
            <person name="Hug L.A."/>
            <person name="Sharon I."/>
            <person name="Castelle C.J."/>
            <person name="Probst A.J."/>
            <person name="Thomas B.C."/>
            <person name="Singh A."/>
            <person name="Wilkins M.J."/>
            <person name="Karaoz U."/>
            <person name="Brodie E.L."/>
            <person name="Williams K.H."/>
            <person name="Hubbard S.S."/>
            <person name="Banfield J.F."/>
        </authorList>
    </citation>
    <scope>NUCLEOTIDE SEQUENCE [LARGE SCALE GENOMIC DNA]</scope>
</reference>
<feature type="transmembrane region" description="Helical" evidence="1">
    <location>
        <begin position="72"/>
        <end position="101"/>
    </location>
</feature>
<gene>
    <name evidence="2" type="ORF">A2174_00915</name>
</gene>